<feature type="chain" id="PRO_5021924792" description="Porin family protein" evidence="1">
    <location>
        <begin position="27"/>
        <end position="180"/>
    </location>
</feature>
<reference evidence="5" key="2">
    <citation type="journal article" date="2019" name="Int. J. Syst. Evol. Microbiol.">
        <title>The Global Catalogue of Microorganisms (GCM) 10K type strain sequencing project: providing services to taxonomists for standard genome sequencing and annotation.</title>
        <authorList>
            <consortium name="The Broad Institute Genomics Platform"/>
            <consortium name="The Broad Institute Genome Sequencing Center for Infectious Disease"/>
            <person name="Wu L."/>
            <person name="Ma J."/>
        </authorList>
    </citation>
    <scope>NUCLEOTIDE SEQUENCE [LARGE SCALE GENOMIC DNA]</scope>
    <source>
        <strain evidence="5">NBRC 111146</strain>
    </source>
</reference>
<dbReference type="Proteomes" id="UP001157156">
    <property type="component" value="Unassembled WGS sequence"/>
</dbReference>
<evidence type="ECO:0008006" key="6">
    <source>
        <dbReference type="Google" id="ProtNLM"/>
    </source>
</evidence>
<evidence type="ECO:0000256" key="1">
    <source>
        <dbReference type="SAM" id="SignalP"/>
    </source>
</evidence>
<keyword evidence="5" id="KW-1185">Reference proteome</keyword>
<accession>A0A557P6U0</accession>
<sequence>MKLRITRTGSLVVGCILVGFNAPLFADEGVRTNTSVPSYINNSDYKVGFGFDRGFSVVGQLYNKVNLSLGDDGIAADYIFLTGKFNQKLPFTWYASVGGFYDWDKSCHNGCGGYYDNNGHWHSHHDSDHYFNDYGVRVPFGLDWNFASRWDTYVQLAPVINIPDDFDVDFQAAIGIRYSL</sequence>
<reference evidence="2" key="1">
    <citation type="journal article" date="2014" name="Int. J. Syst. Evol. Microbiol.">
        <title>Complete genome of a new Firmicutes species belonging to the dominant human colonic microbiota ('Ruminococcus bicirculans') reveals two chromosomes and a selective capacity to utilize plant glucans.</title>
        <authorList>
            <consortium name="NISC Comparative Sequencing Program"/>
            <person name="Wegmann U."/>
            <person name="Louis P."/>
            <person name="Goesmann A."/>
            <person name="Henrissat B."/>
            <person name="Duncan S.H."/>
            <person name="Flint H.J."/>
        </authorList>
    </citation>
    <scope>NUCLEOTIDE SEQUENCE</scope>
    <source>
        <strain evidence="2">NBRC 111146</strain>
    </source>
</reference>
<dbReference type="OrthoDB" id="5733495at2"/>
<dbReference type="Proteomes" id="UP000319828">
    <property type="component" value="Unassembled WGS sequence"/>
</dbReference>
<dbReference type="EMBL" id="BSPV01000009">
    <property type="protein sequence ID" value="GLT15800.1"/>
    <property type="molecule type" value="Genomic_DNA"/>
</dbReference>
<dbReference type="RefSeq" id="WP_089123191.1">
    <property type="nucleotide sequence ID" value="NZ_BSPV01000009.1"/>
</dbReference>
<dbReference type="EMBL" id="VMKJ01000017">
    <property type="protein sequence ID" value="TVO36370.1"/>
    <property type="molecule type" value="Genomic_DNA"/>
</dbReference>
<gene>
    <name evidence="3" type="ORF">FOF44_09500</name>
    <name evidence="2" type="ORF">GCM10007931_27750</name>
</gene>
<evidence type="ECO:0000313" key="3">
    <source>
        <dbReference type="EMBL" id="TVO36370.1"/>
    </source>
</evidence>
<organism evidence="3 4">
    <name type="scientific">Vibrio algivorus</name>
    <dbReference type="NCBI Taxonomy" id="1667024"/>
    <lineage>
        <taxon>Bacteria</taxon>
        <taxon>Pseudomonadati</taxon>
        <taxon>Pseudomonadota</taxon>
        <taxon>Gammaproteobacteria</taxon>
        <taxon>Vibrionales</taxon>
        <taxon>Vibrionaceae</taxon>
        <taxon>Vibrio</taxon>
    </lineage>
</organism>
<evidence type="ECO:0000313" key="2">
    <source>
        <dbReference type="EMBL" id="GLT15800.1"/>
    </source>
</evidence>
<dbReference type="AlphaFoldDB" id="A0A557P6U0"/>
<protein>
    <recommendedName>
        <fullName evidence="6">Porin family protein</fullName>
    </recommendedName>
</protein>
<evidence type="ECO:0000313" key="5">
    <source>
        <dbReference type="Proteomes" id="UP001157156"/>
    </source>
</evidence>
<reference evidence="3 4" key="3">
    <citation type="submission" date="2019-07" db="EMBL/GenBank/DDBJ databases">
        <title>The draft genome sequence of Vibrio algivorus M1486.</title>
        <authorList>
            <person name="Meng X."/>
        </authorList>
    </citation>
    <scope>NUCLEOTIDE SEQUENCE [LARGE SCALE GENOMIC DNA]</scope>
    <source>
        <strain evidence="3 4">M1486</strain>
    </source>
</reference>
<proteinExistence type="predicted"/>
<keyword evidence="1" id="KW-0732">Signal</keyword>
<name>A0A557P6U0_9VIBR</name>
<evidence type="ECO:0000313" key="4">
    <source>
        <dbReference type="Proteomes" id="UP000319828"/>
    </source>
</evidence>
<reference evidence="2" key="4">
    <citation type="submission" date="2023-01" db="EMBL/GenBank/DDBJ databases">
        <title>Draft genome sequence of Vibrio algivorus strain NBRC 111146.</title>
        <authorList>
            <person name="Sun Q."/>
            <person name="Mori K."/>
        </authorList>
    </citation>
    <scope>NUCLEOTIDE SEQUENCE</scope>
    <source>
        <strain evidence="2">NBRC 111146</strain>
    </source>
</reference>
<feature type="signal peptide" evidence="1">
    <location>
        <begin position="1"/>
        <end position="26"/>
    </location>
</feature>
<comment type="caution">
    <text evidence="3">The sequence shown here is derived from an EMBL/GenBank/DDBJ whole genome shotgun (WGS) entry which is preliminary data.</text>
</comment>